<dbReference type="Proteomes" id="UP001418222">
    <property type="component" value="Unassembled WGS sequence"/>
</dbReference>
<sequence length="196" mass="23148">MVWIQRLTDDTDFMFQAPIYDTENKNMLFTIRMHHYGSFLTSNGTVYMPDHITYFYFCDAREFLLKDLHDMSMQLGEDECVRFYYSLTGINDCNHLVLIVTDEDTQKLLNHCSFQRVVDVYVDVVETDDISMSDHDMEELPCLMDMEILDLVEEDSDPFDEEGGDEDDSNFTDDFEDCEFENDDIQFDENIDQDVE</sequence>
<gene>
    <name evidence="3" type="ORF">KSP39_PZI001925</name>
</gene>
<evidence type="ECO:0000256" key="1">
    <source>
        <dbReference type="SAM" id="MobiDB-lite"/>
    </source>
</evidence>
<comment type="caution">
    <text evidence="3">The sequence shown here is derived from an EMBL/GenBank/DDBJ whole genome shotgun (WGS) entry which is preliminary data.</text>
</comment>
<name>A0AAP0C182_9ASPA</name>
<dbReference type="InterPro" id="IPR058594">
    <property type="entry name" value="PB1-like_dom_pln"/>
</dbReference>
<evidence type="ECO:0000313" key="4">
    <source>
        <dbReference type="Proteomes" id="UP001418222"/>
    </source>
</evidence>
<organism evidence="3 4">
    <name type="scientific">Platanthera zijinensis</name>
    <dbReference type="NCBI Taxonomy" id="2320716"/>
    <lineage>
        <taxon>Eukaryota</taxon>
        <taxon>Viridiplantae</taxon>
        <taxon>Streptophyta</taxon>
        <taxon>Embryophyta</taxon>
        <taxon>Tracheophyta</taxon>
        <taxon>Spermatophyta</taxon>
        <taxon>Magnoliopsida</taxon>
        <taxon>Liliopsida</taxon>
        <taxon>Asparagales</taxon>
        <taxon>Orchidaceae</taxon>
        <taxon>Orchidoideae</taxon>
        <taxon>Orchideae</taxon>
        <taxon>Orchidinae</taxon>
        <taxon>Platanthera</taxon>
    </lineage>
</organism>
<feature type="domain" description="PB1-like" evidence="2">
    <location>
        <begin position="28"/>
        <end position="122"/>
    </location>
</feature>
<accession>A0AAP0C182</accession>
<feature type="region of interest" description="Disordered" evidence="1">
    <location>
        <begin position="154"/>
        <end position="176"/>
    </location>
</feature>
<evidence type="ECO:0000313" key="3">
    <source>
        <dbReference type="EMBL" id="KAK8955084.1"/>
    </source>
</evidence>
<keyword evidence="4" id="KW-1185">Reference proteome</keyword>
<dbReference type="AlphaFoldDB" id="A0AAP0C182"/>
<proteinExistence type="predicted"/>
<dbReference type="Pfam" id="PF26130">
    <property type="entry name" value="PB1-like"/>
    <property type="match status" value="1"/>
</dbReference>
<reference evidence="3 4" key="1">
    <citation type="journal article" date="2022" name="Nat. Plants">
        <title>Genomes of leafy and leafless Platanthera orchids illuminate the evolution of mycoheterotrophy.</title>
        <authorList>
            <person name="Li M.H."/>
            <person name="Liu K.W."/>
            <person name="Li Z."/>
            <person name="Lu H.C."/>
            <person name="Ye Q.L."/>
            <person name="Zhang D."/>
            <person name="Wang J.Y."/>
            <person name="Li Y.F."/>
            <person name="Zhong Z.M."/>
            <person name="Liu X."/>
            <person name="Yu X."/>
            <person name="Liu D.K."/>
            <person name="Tu X.D."/>
            <person name="Liu B."/>
            <person name="Hao Y."/>
            <person name="Liao X.Y."/>
            <person name="Jiang Y.T."/>
            <person name="Sun W.H."/>
            <person name="Chen J."/>
            <person name="Chen Y.Q."/>
            <person name="Ai Y."/>
            <person name="Zhai J.W."/>
            <person name="Wu S.S."/>
            <person name="Zhou Z."/>
            <person name="Hsiao Y.Y."/>
            <person name="Wu W.L."/>
            <person name="Chen Y.Y."/>
            <person name="Lin Y.F."/>
            <person name="Hsu J.L."/>
            <person name="Li C.Y."/>
            <person name="Wang Z.W."/>
            <person name="Zhao X."/>
            <person name="Zhong W.Y."/>
            <person name="Ma X.K."/>
            <person name="Ma L."/>
            <person name="Huang J."/>
            <person name="Chen G.Z."/>
            <person name="Huang M.Z."/>
            <person name="Huang L."/>
            <person name="Peng D.H."/>
            <person name="Luo Y.B."/>
            <person name="Zou S.Q."/>
            <person name="Chen S.P."/>
            <person name="Lan S."/>
            <person name="Tsai W.C."/>
            <person name="Van de Peer Y."/>
            <person name="Liu Z.J."/>
        </authorList>
    </citation>
    <scope>NUCLEOTIDE SEQUENCE [LARGE SCALE GENOMIC DNA]</scope>
    <source>
        <strain evidence="3">Lor287</strain>
    </source>
</reference>
<protein>
    <recommendedName>
        <fullName evidence="2">PB1-like domain-containing protein</fullName>
    </recommendedName>
</protein>
<evidence type="ECO:0000259" key="2">
    <source>
        <dbReference type="Pfam" id="PF26130"/>
    </source>
</evidence>
<dbReference type="EMBL" id="JBBWWQ010000002">
    <property type="protein sequence ID" value="KAK8955084.1"/>
    <property type="molecule type" value="Genomic_DNA"/>
</dbReference>